<dbReference type="PANTHER" id="PTHR21818:SF0">
    <property type="entry name" value="FANCONI ANEMIA GROUP I PROTEIN"/>
    <property type="match status" value="1"/>
</dbReference>
<evidence type="ECO:0000259" key="5">
    <source>
        <dbReference type="Pfam" id="PF14679"/>
    </source>
</evidence>
<dbReference type="STRING" id="121224.E0VMQ8"/>
<dbReference type="InParanoid" id="E0VMQ8"/>
<evidence type="ECO:0000259" key="2">
    <source>
        <dbReference type="Pfam" id="PF14676"/>
    </source>
</evidence>
<dbReference type="InterPro" id="IPR029313">
    <property type="entry name" value="FANCI_S3"/>
</dbReference>
<dbReference type="Pfam" id="PF14677">
    <property type="entry name" value="FANCI_S3"/>
    <property type="match status" value="1"/>
</dbReference>
<dbReference type="eggNOG" id="KOG4553">
    <property type="taxonomic scope" value="Eukaryota"/>
</dbReference>
<gene>
    <name evidence="8" type="primary">8236039</name>
    <name evidence="7" type="ORF">Phum_PHUM317660</name>
</gene>
<name>E0VMQ8_PEDHC</name>
<dbReference type="Pfam" id="PF14676">
    <property type="entry name" value="FANCI_S2"/>
    <property type="match status" value="1"/>
</dbReference>
<dbReference type="GO" id="GO:0070182">
    <property type="term" value="F:DNA polymerase binding"/>
    <property type="evidence" value="ECO:0007669"/>
    <property type="project" value="TreeGrafter"/>
</dbReference>
<evidence type="ECO:0000259" key="1">
    <source>
        <dbReference type="Pfam" id="PF14675"/>
    </source>
</evidence>
<dbReference type="EnsemblMetazoa" id="PHUM317660-RA">
    <property type="protein sequence ID" value="PHUM317660-PA"/>
    <property type="gene ID" value="PHUM317660"/>
</dbReference>
<dbReference type="VEuPathDB" id="VectorBase:PHUM317660"/>
<dbReference type="KEGG" id="phu:Phum_PHUM317660"/>
<accession>E0VMQ8</accession>
<dbReference type="Pfam" id="PF14679">
    <property type="entry name" value="FANCI_HD1"/>
    <property type="match status" value="1"/>
</dbReference>
<feature type="domain" description="FANCI solenoid 1" evidence="1">
    <location>
        <begin position="63"/>
        <end position="263"/>
    </location>
</feature>
<dbReference type="GO" id="GO:0006281">
    <property type="term" value="P:DNA repair"/>
    <property type="evidence" value="ECO:0007669"/>
    <property type="project" value="InterPro"/>
</dbReference>
<dbReference type="InterPro" id="IPR029310">
    <property type="entry name" value="FANCI_HD1"/>
</dbReference>
<feature type="domain" description="FANCI helical" evidence="6">
    <location>
        <begin position="528"/>
        <end position="745"/>
    </location>
</feature>
<dbReference type="OMA" id="QSMRMMN"/>
<dbReference type="InterPro" id="IPR026171">
    <property type="entry name" value="FANCI"/>
</dbReference>
<dbReference type="Pfam" id="PF14680">
    <property type="entry name" value="FANCI_HD2"/>
    <property type="match status" value="1"/>
</dbReference>
<dbReference type="InterPro" id="IPR029308">
    <property type="entry name" value="FANCI_S1"/>
</dbReference>
<dbReference type="Pfam" id="PF14678">
    <property type="entry name" value="FANCI_S4"/>
    <property type="match status" value="1"/>
</dbReference>
<dbReference type="OrthoDB" id="195089at2759"/>
<evidence type="ECO:0000259" key="4">
    <source>
        <dbReference type="Pfam" id="PF14678"/>
    </source>
</evidence>
<keyword evidence="9" id="KW-1185">Reference proteome</keyword>
<dbReference type="EMBL" id="AAZO01003689">
    <property type="status" value="NOT_ANNOTATED_CDS"/>
    <property type="molecule type" value="Genomic_DNA"/>
</dbReference>
<dbReference type="HOGENOM" id="CLU_004843_1_0_1"/>
<dbReference type="InterPro" id="IPR029315">
    <property type="entry name" value="FANCI_S2"/>
</dbReference>
<evidence type="ECO:0008006" key="10">
    <source>
        <dbReference type="Google" id="ProtNLM"/>
    </source>
</evidence>
<dbReference type="CTD" id="8236039"/>
<dbReference type="FunCoup" id="E0VMQ8">
    <property type="interactions" value="721"/>
</dbReference>
<feature type="domain" description="FANCI solenoid 4" evidence="4">
    <location>
        <begin position="1027"/>
        <end position="1271"/>
    </location>
</feature>
<evidence type="ECO:0000313" key="9">
    <source>
        <dbReference type="Proteomes" id="UP000009046"/>
    </source>
</evidence>
<dbReference type="GeneID" id="8236039"/>
<reference evidence="7" key="1">
    <citation type="submission" date="2007-04" db="EMBL/GenBank/DDBJ databases">
        <title>Annotation of Pediculus humanus corporis strain USDA.</title>
        <authorList>
            <person name="Kirkness E."/>
            <person name="Hannick L."/>
            <person name="Hass B."/>
            <person name="Bruggner R."/>
            <person name="Lawson D."/>
            <person name="Bidwell S."/>
            <person name="Joardar V."/>
            <person name="Caler E."/>
            <person name="Walenz B."/>
            <person name="Inman J."/>
            <person name="Schobel S."/>
            <person name="Galinsky K."/>
            <person name="Amedeo P."/>
            <person name="Strausberg R."/>
        </authorList>
    </citation>
    <scope>NUCLEOTIDE SEQUENCE</scope>
    <source>
        <strain evidence="7">USDA</strain>
    </source>
</reference>
<proteinExistence type="predicted"/>
<dbReference type="InterPro" id="IPR029314">
    <property type="entry name" value="FANCI_S4"/>
</dbReference>
<sequence length="1301" mass="150367">MDNIIQNLNKKCDFKKIMTYVQSLNITEVCSEVSNICLKENGSSTIQILFKSLPNSPVFQEKKDKLANNLISILADEVNNVSTVLLVKMLNNCLQLVLSNENDEEMVWWKTLIPQLLSAIEHKPFVEHNGTKTTGQEFKKQFIITLLMNEWNKNKLSNIATMFSEISLKPDEHLKVVNKICKNICKLNLNEIPPLIYQLLILTKEYNSMPVFLTLADLFDNNLYNKIKENDNNHSQIITEDNLNFNEIILVERTVLYHINKAASGQCIKSIKDFLKILKECIHYPKFILRPFFLTLLLNLSTISYEFQTKIMNLILPAFSRQILEQEKIFNSAWLETIISNDVDVDGNLSKILRYSCKDKDEVLKGLIYLGFSLLETKGKGKENGNELAWKMGSTLLVNLVQLFPRVTCHIFQQLVNQITQNYELPRFTDCLTKIIKKRSLNMVEFQETIIQLLGNICENFPSIVGQRIFIAVLPIIKMSHSFRDNLIIFLRKALLSDLSSREMGVYGLLELLKEFHISDNFSSLSQCLSQNYVGISQVFSGTKAPISNEGLCLEILAILKQVYNYHSNVKILFYNDIYYSFKDNPKIGAQILDILKIRFDEFYQEIEGSPPIDFQKTVVSEESTIVVKEPIAHLLLAISMVVGKAEQDFVGEIKFTDVLNTMCDKMADCDIPHFGLNKDQNDNSCNDDPVEFQLKQEMIFQILGVYEALMSFVLCNWEKEFFPNPAPKLNALFKGYCRLHDYAKSFGTASKKKVDLKKKEQNKEKEDHVIEKASDKLKTKTVKFPSTILNLKCIGRLLTLLTGMPVSWAQNKNCDLIKNKKELHRYGYTVTLELLCKIRDISYSELSRRKYTVHYIFFIGRILFKHCISDLNTIKNFDLQCAALASECFYELLTFISNCCKSKMSEFLVEIGLTDEKIDQQFKNLLITILELIVNLTDDVEEEKAKEEIFKRKLYLNLISICSFLINKLEKDTVKDSSVLNKLILIIKEKNIQIPSVAKAFLSLFIDFQCKDKTANKFLLHFVLCLCDTMPLIDDEMEIDKHENFSIINSKTSTSCFTVLCEAVHSIVQDIEWALQSCKIENMILNYNITETSEMKINVVKEKEKEICRRLNFSVKILSVLCTIAVPPGPLSDMLLKEVGNLYNKLTLTAKYFTYKYLKQQQTFLHAKFDKTVKITDNELTKNMYCFTEHIINNNESSIDEITLIKNRKTNSKTNFKKKILKDTKIIPKIVYEREQFQKFVLLLSKKTKINLELKNTMARDYRLYSKQVKEIIEKEKDLLEDMLTDDNECDPPKKAKIDE</sequence>
<reference evidence="7" key="2">
    <citation type="submission" date="2007-04" db="EMBL/GenBank/DDBJ databases">
        <title>The genome of the human body louse.</title>
        <authorList>
            <consortium name="The Human Body Louse Genome Consortium"/>
            <person name="Kirkness E."/>
            <person name="Walenz B."/>
            <person name="Hass B."/>
            <person name="Bruggner R."/>
            <person name="Strausberg R."/>
        </authorList>
    </citation>
    <scope>NUCLEOTIDE SEQUENCE</scope>
    <source>
        <strain evidence="7">USDA</strain>
    </source>
</reference>
<dbReference type="PANTHER" id="PTHR21818">
    <property type="entry name" value="BC025462 PROTEIN"/>
    <property type="match status" value="1"/>
</dbReference>
<evidence type="ECO:0000313" key="8">
    <source>
        <dbReference type="EnsemblMetazoa" id="PHUM317660-PA"/>
    </source>
</evidence>
<dbReference type="EMBL" id="DS235322">
    <property type="protein sequence ID" value="EEB14664.1"/>
    <property type="molecule type" value="Genomic_DNA"/>
</dbReference>
<feature type="domain" description="FANCI solenoid 3" evidence="3">
    <location>
        <begin position="789"/>
        <end position="1006"/>
    </location>
</feature>
<feature type="domain" description="FANCI helical" evidence="5">
    <location>
        <begin position="271"/>
        <end position="351"/>
    </location>
</feature>
<evidence type="ECO:0000259" key="3">
    <source>
        <dbReference type="Pfam" id="PF14677"/>
    </source>
</evidence>
<reference evidence="8" key="3">
    <citation type="submission" date="2021-02" db="UniProtKB">
        <authorList>
            <consortium name="EnsemblMetazoa"/>
        </authorList>
    </citation>
    <scope>IDENTIFICATION</scope>
    <source>
        <strain evidence="8">USDA</strain>
    </source>
</reference>
<dbReference type="InterPro" id="IPR029312">
    <property type="entry name" value="FANCI_HD2"/>
</dbReference>
<evidence type="ECO:0000259" key="6">
    <source>
        <dbReference type="Pfam" id="PF14680"/>
    </source>
</evidence>
<evidence type="ECO:0000313" key="7">
    <source>
        <dbReference type="EMBL" id="EEB14664.1"/>
    </source>
</evidence>
<dbReference type="Proteomes" id="UP000009046">
    <property type="component" value="Unassembled WGS sequence"/>
</dbReference>
<dbReference type="RefSeq" id="XP_002427402.1">
    <property type="nucleotide sequence ID" value="XM_002427357.1"/>
</dbReference>
<protein>
    <recommendedName>
        <fullName evidence="10">Fanconi anemia group I protein</fullName>
    </recommendedName>
</protein>
<dbReference type="Pfam" id="PF14675">
    <property type="entry name" value="FANCI_S1"/>
    <property type="match status" value="1"/>
</dbReference>
<organism>
    <name type="scientific">Pediculus humanus subsp. corporis</name>
    <name type="common">Body louse</name>
    <dbReference type="NCBI Taxonomy" id="121224"/>
    <lineage>
        <taxon>Eukaryota</taxon>
        <taxon>Metazoa</taxon>
        <taxon>Ecdysozoa</taxon>
        <taxon>Arthropoda</taxon>
        <taxon>Hexapoda</taxon>
        <taxon>Insecta</taxon>
        <taxon>Pterygota</taxon>
        <taxon>Neoptera</taxon>
        <taxon>Paraneoptera</taxon>
        <taxon>Psocodea</taxon>
        <taxon>Troctomorpha</taxon>
        <taxon>Phthiraptera</taxon>
        <taxon>Anoplura</taxon>
        <taxon>Pediculidae</taxon>
        <taxon>Pediculus</taxon>
    </lineage>
</organism>
<feature type="domain" description="FANCI solenoid 2" evidence="2">
    <location>
        <begin position="363"/>
        <end position="510"/>
    </location>
</feature>